<gene>
    <name evidence="3" type="ORF">SKAU_G00415460</name>
</gene>
<protein>
    <submittedName>
        <fullName evidence="3">Uncharacterized protein</fullName>
    </submittedName>
</protein>
<comment type="caution">
    <text evidence="3">The sequence shown here is derived from an EMBL/GenBank/DDBJ whole genome shotgun (WGS) entry which is preliminary data.</text>
</comment>
<dbReference type="PANTHER" id="PTHR11046">
    <property type="entry name" value="OLIGORIBONUCLEASE, MITOCHONDRIAL"/>
    <property type="match status" value="1"/>
</dbReference>
<dbReference type="GO" id="GO:0000175">
    <property type="term" value="F:3'-5'-RNA exonuclease activity"/>
    <property type="evidence" value="ECO:0007669"/>
    <property type="project" value="InterPro"/>
</dbReference>
<evidence type="ECO:0000313" key="3">
    <source>
        <dbReference type="EMBL" id="KAJ8333538.1"/>
    </source>
</evidence>
<organism evidence="3 4">
    <name type="scientific">Synaphobranchus kaupii</name>
    <name type="common">Kaup's arrowtooth eel</name>
    <dbReference type="NCBI Taxonomy" id="118154"/>
    <lineage>
        <taxon>Eukaryota</taxon>
        <taxon>Metazoa</taxon>
        <taxon>Chordata</taxon>
        <taxon>Craniata</taxon>
        <taxon>Vertebrata</taxon>
        <taxon>Euteleostomi</taxon>
        <taxon>Actinopterygii</taxon>
        <taxon>Neopterygii</taxon>
        <taxon>Teleostei</taxon>
        <taxon>Anguilliformes</taxon>
        <taxon>Synaphobranchidae</taxon>
        <taxon>Synaphobranchus</taxon>
    </lineage>
</organism>
<keyword evidence="1" id="KW-0378">Hydrolase</keyword>
<dbReference type="EMBL" id="JAINUF010000023">
    <property type="protein sequence ID" value="KAJ8333538.1"/>
    <property type="molecule type" value="Genomic_DNA"/>
</dbReference>
<accession>A0A9Q1I9K4</accession>
<dbReference type="Proteomes" id="UP001152622">
    <property type="component" value="Chromosome 23"/>
</dbReference>
<dbReference type="PANTHER" id="PTHR11046:SF15">
    <property type="entry name" value="RIBOFLAVIN TRANSPORTER 1 ISOFORM X1"/>
    <property type="match status" value="1"/>
</dbReference>
<dbReference type="AlphaFoldDB" id="A0A9Q1I9K4"/>
<keyword evidence="1" id="KW-0540">Nuclease</keyword>
<sequence length="986" mass="111735">MSTFHANPSWSSVMDEEQDSSFTGDTEHSVLDIGGDLRDDNFFKLVQDFLGSQSGERLRFDIPTCKNRLLIQVGLMREDNKVSWEKIVKWLQNIFPMYQSSDFRSLIERSIVIALSLSGDAREIFLDSDVNFEYVGPICDTLGIGKTDLLAMSDFSDRAKCSEVTNGLILELSNFISREEIDVIVLVSWLRNFKPQFCSDGKIQKACKFLQTKVKKLKLDYQMHQRSRSRRNGMEKFLQAKFELVPKVLYVKTRKPHGENRMKKHFLTKYSNSEKLTEQFHTDNEVLVATSKIICNSPSQSNGGENLKAKSEENAKKNVYRFAVKSERVCAVQSKHTNNLLKVKEECDPSTSEHPLETKELTICSVGSPEAAKAEALTLLDVSMLLLQKLSSVYGEKTEESKQVSKDLLQKHFLLMLNEDPVMKEFSERVKTFQKVTSPLHFLDCNAHFLHEISDAVEQQVLSFEREIILSTGEKLGRDKNPKFSSFVNFSESAASRYIQMACDVLSPRGETKHSCRKQWLHFCWAREKPSRLAVSQSNRFNNYFEGAAGLVHHHADIINFFSDPALSNTFDQLNVIQESVRDDASDQVIQALVCVLAIIYCKILGPYWQLLKSSAEYVYFHRYVHCLYQSLVQWSEDSSLLLLPEYSENNMFHQFPLQEKCFDGVFSYCRPNSENQYAALIRKCLEKIMKTIAKVTEANLKDFLPGGVYCQDPAPEISAKLRNCQVSHLMGEYAYGHAYLYKSKKQDSSAAAPMSNSLDASKYGSSILRSNGFAIVLDHSNTNPVQISSGNSTAPSEVVAHCQGHIPGSSMVKCLQMPREDMDPKGKKKLFQDITTRNSILVAVAKNGGPCTNKQDVDHLLAKLDGASHAQKREAIRCEISYQKVILGSRDKNLNQIGFSLADMVAKLKLVLPDNGDACVGTVTERSVCNKEDEMGHSQHHYTHDTTSPDPKSLINIGINLRKNRMHTYKNYRENFEFKFSPVHD</sequence>
<dbReference type="OrthoDB" id="8644426at2759"/>
<keyword evidence="4" id="KW-1185">Reference proteome</keyword>
<evidence type="ECO:0000256" key="2">
    <source>
        <dbReference type="SAM" id="MobiDB-lite"/>
    </source>
</evidence>
<reference evidence="3" key="1">
    <citation type="journal article" date="2023" name="Science">
        <title>Genome structures resolve the early diversification of teleost fishes.</title>
        <authorList>
            <person name="Parey E."/>
            <person name="Louis A."/>
            <person name="Montfort J."/>
            <person name="Bouchez O."/>
            <person name="Roques C."/>
            <person name="Iampietro C."/>
            <person name="Lluch J."/>
            <person name="Castinel A."/>
            <person name="Donnadieu C."/>
            <person name="Desvignes T."/>
            <person name="Floi Bucao C."/>
            <person name="Jouanno E."/>
            <person name="Wen M."/>
            <person name="Mejri S."/>
            <person name="Dirks R."/>
            <person name="Jansen H."/>
            <person name="Henkel C."/>
            <person name="Chen W.J."/>
            <person name="Zahm M."/>
            <person name="Cabau C."/>
            <person name="Klopp C."/>
            <person name="Thompson A.W."/>
            <person name="Robinson-Rechavi M."/>
            <person name="Braasch I."/>
            <person name="Lecointre G."/>
            <person name="Bobe J."/>
            <person name="Postlethwait J.H."/>
            <person name="Berthelot C."/>
            <person name="Roest Crollius H."/>
            <person name="Guiguen Y."/>
        </authorList>
    </citation>
    <scope>NUCLEOTIDE SEQUENCE</scope>
    <source>
        <strain evidence="3">WJC10195</strain>
    </source>
</reference>
<proteinExistence type="predicted"/>
<dbReference type="InterPro" id="IPR022894">
    <property type="entry name" value="Oligoribonuclease"/>
</dbReference>
<feature type="region of interest" description="Disordered" evidence="2">
    <location>
        <begin position="1"/>
        <end position="25"/>
    </location>
</feature>
<feature type="compositionally biased region" description="Polar residues" evidence="2">
    <location>
        <begin position="1"/>
        <end position="12"/>
    </location>
</feature>
<evidence type="ECO:0000313" key="4">
    <source>
        <dbReference type="Proteomes" id="UP001152622"/>
    </source>
</evidence>
<evidence type="ECO:0000256" key="1">
    <source>
        <dbReference type="ARBA" id="ARBA00022722"/>
    </source>
</evidence>
<name>A0A9Q1I9K4_SYNKA</name>